<dbReference type="EMBL" id="MU795433">
    <property type="protein sequence ID" value="KAJ3806386.1"/>
    <property type="molecule type" value="Genomic_DNA"/>
</dbReference>
<gene>
    <name evidence="1" type="ORF">F5876DRAFT_80744</name>
</gene>
<dbReference type="Proteomes" id="UP001163835">
    <property type="component" value="Unassembled WGS sequence"/>
</dbReference>
<accession>A0ACC1TP56</accession>
<keyword evidence="2" id="KW-1185">Reference proteome</keyword>
<reference evidence="1" key="1">
    <citation type="submission" date="2022-09" db="EMBL/GenBank/DDBJ databases">
        <title>A Global Phylogenomic Analysis of the Shiitake Genus Lentinula.</title>
        <authorList>
            <consortium name="DOE Joint Genome Institute"/>
            <person name="Sierra-Patev S."/>
            <person name="Min B."/>
            <person name="Naranjo-Ortiz M."/>
            <person name="Looney B."/>
            <person name="Konkel Z."/>
            <person name="Slot J.C."/>
            <person name="Sakamoto Y."/>
            <person name="Steenwyk J.L."/>
            <person name="Rokas A."/>
            <person name="Carro J."/>
            <person name="Camarero S."/>
            <person name="Ferreira P."/>
            <person name="Molpeceres G."/>
            <person name="Ruiz-Duenas F.J."/>
            <person name="Serrano A."/>
            <person name="Henrissat B."/>
            <person name="Drula E."/>
            <person name="Hughes K.W."/>
            <person name="Mata J.L."/>
            <person name="Ishikawa N.K."/>
            <person name="Vargas-Isla R."/>
            <person name="Ushijima S."/>
            <person name="Smith C.A."/>
            <person name="Ahrendt S."/>
            <person name="Andreopoulos W."/>
            <person name="He G."/>
            <person name="Labutti K."/>
            <person name="Lipzen A."/>
            <person name="Ng V."/>
            <person name="Riley R."/>
            <person name="Sandor L."/>
            <person name="Barry K."/>
            <person name="Martinez A.T."/>
            <person name="Xiao Y."/>
            <person name="Gibbons J.G."/>
            <person name="Terashima K."/>
            <person name="Grigoriev I.V."/>
            <person name="Hibbett D.S."/>
        </authorList>
    </citation>
    <scope>NUCLEOTIDE SEQUENCE</scope>
    <source>
        <strain evidence="1">TMI1499</strain>
    </source>
</reference>
<organism evidence="1 2">
    <name type="scientific">Lentinula aff. lateritia</name>
    <dbReference type="NCBI Taxonomy" id="2804960"/>
    <lineage>
        <taxon>Eukaryota</taxon>
        <taxon>Fungi</taxon>
        <taxon>Dikarya</taxon>
        <taxon>Basidiomycota</taxon>
        <taxon>Agaricomycotina</taxon>
        <taxon>Agaricomycetes</taxon>
        <taxon>Agaricomycetidae</taxon>
        <taxon>Agaricales</taxon>
        <taxon>Marasmiineae</taxon>
        <taxon>Omphalotaceae</taxon>
        <taxon>Lentinula</taxon>
    </lineage>
</organism>
<comment type="caution">
    <text evidence="1">The sequence shown here is derived from an EMBL/GenBank/DDBJ whole genome shotgun (WGS) entry which is preliminary data.</text>
</comment>
<evidence type="ECO:0000313" key="1">
    <source>
        <dbReference type="EMBL" id="KAJ3806386.1"/>
    </source>
</evidence>
<evidence type="ECO:0000313" key="2">
    <source>
        <dbReference type="Proteomes" id="UP001163835"/>
    </source>
</evidence>
<proteinExistence type="predicted"/>
<sequence length="740" mass="81958">MSKLYIAEGADPFPSIIVRTSRNRIPLHDNVPVRVTLRSIHMQYSVTTTKETDNTLFSSRLSLPYMSLLDNILKRFVTYHLVKKYPLVFGALCQQLDIEALYFSNIFRSIREMAQRSQNPAFRAKFKQLTKVLMKQQQTTYTSSSTALAAYLDDADAEDAQPPKLSSDTAFCLSMEKLFCNGVKRPMFKTTPVLPMTNTDTHDDEELSRDYPAESSHTNDAEPAEFVEYDEGDQTPSIPGRDYDEAFDLFQQGFLDRDWAADDSLATPPTSAVPTTYSNMIFDSDADDPAYDGLQAIVDADQMVCLSSDPGHPLPHRSPKAPTNEHRNHLKCHTSIFSESKAGNAPSASRAFFGSRFVSDAEMDFNMDQDSDIVLDMDDYLDVLPHAAPQAVPRPLHHFLEYELEISEHPSSDLLYIDSDVDAGPLCPLYHSGYVLDIDSGSELCASQKGVDHILSDDDMKSMDICAANVSSSGPFAPLAHFTASHLETGSDRFNEPPSLDFGSDNSDQEEQEHILTSFPLIHEAVKNHVIYPEVLGDDILPNNDNDNGTVSGMQYCGSFTTLNSSQSSSQTTQSSLASSTPYTLLSSSSGPSSSSALPRSPISLYLSQYEHENDGNCNHNHNADESRCSRTPHGPDSAFKLLNYHIAPTPSTFKDSDNVASHKLLDADMLVNTMDVEFVFNLEADTDADALPLHSQLHNPSGFNTIASQVNKYRAEDDVTIGKSDWELDFTEDILGRED</sequence>
<protein>
    <submittedName>
        <fullName evidence="1">Uncharacterized protein</fullName>
    </submittedName>
</protein>
<name>A0ACC1TP56_9AGAR</name>